<name>A0A6A3CH90_HIBSY</name>
<proteinExistence type="predicted"/>
<comment type="caution">
    <text evidence="2">The sequence shown here is derived from an EMBL/GenBank/DDBJ whole genome shotgun (WGS) entry which is preliminary data.</text>
</comment>
<evidence type="ECO:0000313" key="3">
    <source>
        <dbReference type="Proteomes" id="UP000436088"/>
    </source>
</evidence>
<reference evidence="2" key="1">
    <citation type="submission" date="2019-09" db="EMBL/GenBank/DDBJ databases">
        <title>Draft genome information of white flower Hibiscus syriacus.</title>
        <authorList>
            <person name="Kim Y.-M."/>
        </authorList>
    </citation>
    <scope>NUCLEOTIDE SEQUENCE [LARGE SCALE GENOMIC DNA]</scope>
    <source>
        <strain evidence="2">YM2019G1</strain>
    </source>
</reference>
<dbReference type="InterPro" id="IPR012337">
    <property type="entry name" value="RNaseH-like_sf"/>
</dbReference>
<dbReference type="InterPro" id="IPR036397">
    <property type="entry name" value="RNaseH_sf"/>
</dbReference>
<dbReference type="InterPro" id="IPR053151">
    <property type="entry name" value="RNase_H-like"/>
</dbReference>
<dbReference type="InterPro" id="IPR044730">
    <property type="entry name" value="RNase_H-like_dom_plant"/>
</dbReference>
<accession>A0A6A3CH90</accession>
<dbReference type="GO" id="GO:0003676">
    <property type="term" value="F:nucleic acid binding"/>
    <property type="evidence" value="ECO:0007669"/>
    <property type="project" value="InterPro"/>
</dbReference>
<evidence type="ECO:0000259" key="1">
    <source>
        <dbReference type="Pfam" id="PF13456"/>
    </source>
</evidence>
<dbReference type="GO" id="GO:0004523">
    <property type="term" value="F:RNA-DNA hybrid ribonuclease activity"/>
    <property type="evidence" value="ECO:0007669"/>
    <property type="project" value="InterPro"/>
</dbReference>
<dbReference type="EMBL" id="VEPZ02000325">
    <property type="protein sequence ID" value="KAE8726832.1"/>
    <property type="molecule type" value="Genomic_DNA"/>
</dbReference>
<protein>
    <recommendedName>
        <fullName evidence="1">RNase H type-1 domain-containing protein</fullName>
    </recommendedName>
</protein>
<dbReference type="Pfam" id="PF13456">
    <property type="entry name" value="RVT_3"/>
    <property type="match status" value="1"/>
</dbReference>
<dbReference type="CDD" id="cd06222">
    <property type="entry name" value="RNase_H_like"/>
    <property type="match status" value="1"/>
</dbReference>
<organism evidence="2 3">
    <name type="scientific">Hibiscus syriacus</name>
    <name type="common">Rose of Sharon</name>
    <dbReference type="NCBI Taxonomy" id="106335"/>
    <lineage>
        <taxon>Eukaryota</taxon>
        <taxon>Viridiplantae</taxon>
        <taxon>Streptophyta</taxon>
        <taxon>Embryophyta</taxon>
        <taxon>Tracheophyta</taxon>
        <taxon>Spermatophyta</taxon>
        <taxon>Magnoliopsida</taxon>
        <taxon>eudicotyledons</taxon>
        <taxon>Gunneridae</taxon>
        <taxon>Pentapetalae</taxon>
        <taxon>rosids</taxon>
        <taxon>malvids</taxon>
        <taxon>Malvales</taxon>
        <taxon>Malvaceae</taxon>
        <taxon>Malvoideae</taxon>
        <taxon>Hibiscus</taxon>
    </lineage>
</organism>
<dbReference type="SUPFAM" id="SSF53098">
    <property type="entry name" value="Ribonuclease H-like"/>
    <property type="match status" value="1"/>
</dbReference>
<dbReference type="PANTHER" id="PTHR47723:SF19">
    <property type="entry name" value="POLYNUCLEOTIDYL TRANSFERASE, RIBONUCLEASE H-LIKE SUPERFAMILY PROTEIN"/>
    <property type="match status" value="1"/>
</dbReference>
<evidence type="ECO:0000313" key="2">
    <source>
        <dbReference type="EMBL" id="KAE8726832.1"/>
    </source>
</evidence>
<dbReference type="Proteomes" id="UP000436088">
    <property type="component" value="Unassembled WGS sequence"/>
</dbReference>
<dbReference type="PANTHER" id="PTHR47723">
    <property type="entry name" value="OS05G0353850 PROTEIN"/>
    <property type="match status" value="1"/>
</dbReference>
<dbReference type="Gene3D" id="3.30.420.10">
    <property type="entry name" value="Ribonuclease H-like superfamily/Ribonuclease H"/>
    <property type="match status" value="1"/>
</dbReference>
<feature type="domain" description="RNase H type-1" evidence="1">
    <location>
        <begin position="12"/>
        <end position="95"/>
    </location>
</feature>
<keyword evidence="3" id="KW-1185">Reference proteome</keyword>
<dbReference type="InterPro" id="IPR002156">
    <property type="entry name" value="RNaseH_domain"/>
</dbReference>
<sequence length="129" mass="14430">MIGFSTTIGICSIVEVELWGIHEGLFHAWNLGERQVMAETDCLEAARMLQESYRRASIITLLDCVKALTHRDWNVVLKYIHRNANKVADTLAKLATARGEVHMVFTTPPMEVVDLVQQEVAGCVLTTAF</sequence>
<dbReference type="AlphaFoldDB" id="A0A6A3CH90"/>
<gene>
    <name evidence="2" type="ORF">F3Y22_tig00005974pilonHSYRG00037</name>
</gene>